<accession>A0ABV0PSS1</accession>
<sequence>ARSPLTETCRRTLMGLPVHPGEMFGYAALEALERSAQGSTWRGFIGGGRSARVLCLAHVRVWLCSPLPWGCHLHPLDLLLVLLIRSCLGLLLTLTGGS</sequence>
<evidence type="ECO:0000313" key="1">
    <source>
        <dbReference type="EMBL" id="MEQ2186549.1"/>
    </source>
</evidence>
<gene>
    <name evidence="1" type="ORF">GOODEAATRI_029708</name>
</gene>
<reference evidence="1 2" key="1">
    <citation type="submission" date="2021-06" db="EMBL/GenBank/DDBJ databases">
        <authorList>
            <person name="Palmer J.M."/>
        </authorList>
    </citation>
    <scope>NUCLEOTIDE SEQUENCE [LARGE SCALE GENOMIC DNA]</scope>
    <source>
        <strain evidence="1 2">GA_2019</strain>
        <tissue evidence="1">Muscle</tissue>
    </source>
</reference>
<name>A0ABV0PSS1_9TELE</name>
<comment type="caution">
    <text evidence="1">The sequence shown here is derived from an EMBL/GenBank/DDBJ whole genome shotgun (WGS) entry which is preliminary data.</text>
</comment>
<organism evidence="1 2">
    <name type="scientific">Goodea atripinnis</name>
    <dbReference type="NCBI Taxonomy" id="208336"/>
    <lineage>
        <taxon>Eukaryota</taxon>
        <taxon>Metazoa</taxon>
        <taxon>Chordata</taxon>
        <taxon>Craniata</taxon>
        <taxon>Vertebrata</taxon>
        <taxon>Euteleostomi</taxon>
        <taxon>Actinopterygii</taxon>
        <taxon>Neopterygii</taxon>
        <taxon>Teleostei</taxon>
        <taxon>Neoteleostei</taxon>
        <taxon>Acanthomorphata</taxon>
        <taxon>Ovalentaria</taxon>
        <taxon>Atherinomorphae</taxon>
        <taxon>Cyprinodontiformes</taxon>
        <taxon>Goodeidae</taxon>
        <taxon>Goodea</taxon>
    </lineage>
</organism>
<feature type="non-terminal residue" evidence="1">
    <location>
        <position position="1"/>
    </location>
</feature>
<protein>
    <submittedName>
        <fullName evidence="1">Uncharacterized protein</fullName>
    </submittedName>
</protein>
<evidence type="ECO:0000313" key="2">
    <source>
        <dbReference type="Proteomes" id="UP001476798"/>
    </source>
</evidence>
<proteinExistence type="predicted"/>
<dbReference type="EMBL" id="JAHRIO010084433">
    <property type="protein sequence ID" value="MEQ2186549.1"/>
    <property type="molecule type" value="Genomic_DNA"/>
</dbReference>
<dbReference type="Proteomes" id="UP001476798">
    <property type="component" value="Unassembled WGS sequence"/>
</dbReference>
<keyword evidence="2" id="KW-1185">Reference proteome</keyword>